<dbReference type="InterPro" id="IPR029071">
    <property type="entry name" value="Ubiquitin-like_domsf"/>
</dbReference>
<dbReference type="AlphaFoldDB" id="A0A914Y2H3"/>
<proteinExistence type="predicted"/>
<feature type="domain" description="Ubiquitin-like" evidence="2">
    <location>
        <begin position="14"/>
        <end position="49"/>
    </location>
</feature>
<keyword evidence="1" id="KW-1133">Transmembrane helix</keyword>
<dbReference type="PANTHER" id="PTHR14557">
    <property type="entry name" value="PROTEIN C7ORF21"/>
    <property type="match status" value="1"/>
</dbReference>
<evidence type="ECO:0000313" key="4">
    <source>
        <dbReference type="WBParaSite" id="PSU_v2.g14375.t1"/>
    </source>
</evidence>
<name>A0A914Y2H3_9BILA</name>
<dbReference type="InterPro" id="IPR040352">
    <property type="entry name" value="TMUB1/2"/>
</dbReference>
<sequence length="206" mass="23531">MHFAQELEAGKVIRLIFQGQLLRNDSRTLTSYGIVDQSVIHVHIGQRAYRQEGASQQPSTAQNGTDPVELFANPHLVVTGIAWLDSALLTFLSSILFIVRWAEADDVLEENDHSFPARMCRWLRSFIRLFTSLIAFLIVPQDNEVEMQHQFGTFFNFFVFLKIILIIGISCFFPQVVDMKTIFLISIISGFALLFLWANRPRPRAA</sequence>
<dbReference type="GO" id="GO:0036503">
    <property type="term" value="P:ERAD pathway"/>
    <property type="evidence" value="ECO:0007669"/>
    <property type="project" value="InterPro"/>
</dbReference>
<keyword evidence="3" id="KW-1185">Reference proteome</keyword>
<dbReference type="PANTHER" id="PTHR14557:SF5">
    <property type="entry name" value="UBIQUITIN-LIKE DOMAIN-CONTAINING PROTEIN"/>
    <property type="match status" value="1"/>
</dbReference>
<evidence type="ECO:0000256" key="1">
    <source>
        <dbReference type="SAM" id="Phobius"/>
    </source>
</evidence>
<dbReference type="PROSITE" id="PS50053">
    <property type="entry name" value="UBIQUITIN_2"/>
    <property type="match status" value="1"/>
</dbReference>
<reference evidence="4" key="1">
    <citation type="submission" date="2022-11" db="UniProtKB">
        <authorList>
            <consortium name="WormBaseParasite"/>
        </authorList>
    </citation>
    <scope>IDENTIFICATION</scope>
</reference>
<evidence type="ECO:0000259" key="2">
    <source>
        <dbReference type="PROSITE" id="PS50053"/>
    </source>
</evidence>
<dbReference type="Pfam" id="PF00240">
    <property type="entry name" value="ubiquitin"/>
    <property type="match status" value="1"/>
</dbReference>
<keyword evidence="1" id="KW-0812">Transmembrane</keyword>
<evidence type="ECO:0000313" key="3">
    <source>
        <dbReference type="Proteomes" id="UP000887577"/>
    </source>
</evidence>
<organism evidence="3 4">
    <name type="scientific">Panagrolaimus superbus</name>
    <dbReference type="NCBI Taxonomy" id="310955"/>
    <lineage>
        <taxon>Eukaryota</taxon>
        <taxon>Metazoa</taxon>
        <taxon>Ecdysozoa</taxon>
        <taxon>Nematoda</taxon>
        <taxon>Chromadorea</taxon>
        <taxon>Rhabditida</taxon>
        <taxon>Tylenchina</taxon>
        <taxon>Panagrolaimomorpha</taxon>
        <taxon>Panagrolaimoidea</taxon>
        <taxon>Panagrolaimidae</taxon>
        <taxon>Panagrolaimus</taxon>
    </lineage>
</organism>
<protein>
    <submittedName>
        <fullName evidence="4">Ubiquitin-like domain-containing protein</fullName>
    </submittedName>
</protein>
<dbReference type="InterPro" id="IPR000626">
    <property type="entry name" value="Ubiquitin-like_dom"/>
</dbReference>
<keyword evidence="1" id="KW-0472">Membrane</keyword>
<accession>A0A914Y2H3</accession>
<feature type="transmembrane region" description="Helical" evidence="1">
    <location>
        <begin position="151"/>
        <end position="175"/>
    </location>
</feature>
<feature type="transmembrane region" description="Helical" evidence="1">
    <location>
        <begin position="81"/>
        <end position="102"/>
    </location>
</feature>
<dbReference type="SUPFAM" id="SSF54236">
    <property type="entry name" value="Ubiquitin-like"/>
    <property type="match status" value="1"/>
</dbReference>
<feature type="transmembrane region" description="Helical" evidence="1">
    <location>
        <begin position="181"/>
        <end position="198"/>
    </location>
</feature>
<dbReference type="Proteomes" id="UP000887577">
    <property type="component" value="Unplaced"/>
</dbReference>
<dbReference type="Gene3D" id="3.10.20.90">
    <property type="entry name" value="Phosphatidylinositol 3-kinase Catalytic Subunit, Chain A, domain 1"/>
    <property type="match status" value="1"/>
</dbReference>
<dbReference type="WBParaSite" id="PSU_v2.g14375.t1">
    <property type="protein sequence ID" value="PSU_v2.g14375.t1"/>
    <property type="gene ID" value="PSU_v2.g14375"/>
</dbReference>